<dbReference type="RefSeq" id="WP_345197883.1">
    <property type="nucleotide sequence ID" value="NZ_BAABFL010000454.1"/>
</dbReference>
<keyword evidence="2" id="KW-1185">Reference proteome</keyword>
<dbReference type="Proteomes" id="UP001500604">
    <property type="component" value="Unassembled WGS sequence"/>
</dbReference>
<protein>
    <submittedName>
        <fullName evidence="1">Uncharacterized protein</fullName>
    </submittedName>
</protein>
<evidence type="ECO:0000313" key="1">
    <source>
        <dbReference type="EMBL" id="GAA4651501.1"/>
    </source>
</evidence>
<dbReference type="EMBL" id="BAABFL010000454">
    <property type="protein sequence ID" value="GAA4651501.1"/>
    <property type="molecule type" value="Genomic_DNA"/>
</dbReference>
<proteinExistence type="predicted"/>
<evidence type="ECO:0000313" key="2">
    <source>
        <dbReference type="Proteomes" id="UP001500604"/>
    </source>
</evidence>
<accession>A0ABP8V850</accession>
<organism evidence="1 2">
    <name type="scientific">Kistimonas scapharcae</name>
    <dbReference type="NCBI Taxonomy" id="1036133"/>
    <lineage>
        <taxon>Bacteria</taxon>
        <taxon>Pseudomonadati</taxon>
        <taxon>Pseudomonadota</taxon>
        <taxon>Gammaproteobacteria</taxon>
        <taxon>Oceanospirillales</taxon>
        <taxon>Endozoicomonadaceae</taxon>
        <taxon>Kistimonas</taxon>
    </lineage>
</organism>
<comment type="caution">
    <text evidence="1">The sequence shown here is derived from an EMBL/GenBank/DDBJ whole genome shotgun (WGS) entry which is preliminary data.</text>
</comment>
<name>A0ABP8V850_9GAMM</name>
<gene>
    <name evidence="1" type="ORF">GCM10023116_37850</name>
</gene>
<reference evidence="2" key="1">
    <citation type="journal article" date="2019" name="Int. J. Syst. Evol. Microbiol.">
        <title>The Global Catalogue of Microorganisms (GCM) 10K type strain sequencing project: providing services to taxonomists for standard genome sequencing and annotation.</title>
        <authorList>
            <consortium name="The Broad Institute Genomics Platform"/>
            <consortium name="The Broad Institute Genome Sequencing Center for Infectious Disease"/>
            <person name="Wu L."/>
            <person name="Ma J."/>
        </authorList>
    </citation>
    <scope>NUCLEOTIDE SEQUENCE [LARGE SCALE GENOMIC DNA]</scope>
    <source>
        <strain evidence="2">JCM 17805</strain>
    </source>
</reference>
<sequence length="97" mass="11104">MKITMVKKILADGSPCKKCGEVLERLEQSGHIHRIDRIVEAYENDPFSEGMQIATMLNVEKAPFFVVEKPGETPEVYTIYFKLVKDVLEKETAEESR</sequence>